<dbReference type="InterPro" id="IPR002104">
    <property type="entry name" value="Integrase_catalytic"/>
</dbReference>
<evidence type="ECO:0000259" key="2">
    <source>
        <dbReference type="Pfam" id="PF00589"/>
    </source>
</evidence>
<protein>
    <submittedName>
        <fullName evidence="3">Tyrosine-type recombinase/integrase</fullName>
    </submittedName>
</protein>
<keyword evidence="4" id="KW-1185">Reference proteome</keyword>
<dbReference type="InterPro" id="IPR013762">
    <property type="entry name" value="Integrase-like_cat_sf"/>
</dbReference>
<sequence length="92" mass="10615">MIRRIALDADVPRFSTHTTRHLCLTDLARMGWELHAIATFAGHRHTDSTLTYIHLSGRDLADKLNRGMERIHGWRVQMLARLGEPSKEAVWQ</sequence>
<dbReference type="Gene3D" id="1.10.443.10">
    <property type="entry name" value="Intergrase catalytic core"/>
    <property type="match status" value="1"/>
</dbReference>
<feature type="domain" description="Tyr recombinase" evidence="2">
    <location>
        <begin position="2"/>
        <end position="56"/>
    </location>
</feature>
<evidence type="ECO:0000313" key="4">
    <source>
        <dbReference type="Proteomes" id="UP001550739"/>
    </source>
</evidence>
<accession>A0ABV2ZY71</accession>
<evidence type="ECO:0000256" key="1">
    <source>
        <dbReference type="ARBA" id="ARBA00023172"/>
    </source>
</evidence>
<dbReference type="SUPFAM" id="SSF56349">
    <property type="entry name" value="DNA breaking-rejoining enzymes"/>
    <property type="match status" value="1"/>
</dbReference>
<dbReference type="Proteomes" id="UP001550739">
    <property type="component" value="Unassembled WGS sequence"/>
</dbReference>
<reference evidence="3 4" key="1">
    <citation type="submission" date="2024-06" db="EMBL/GenBank/DDBJ databases">
        <title>The Natural Products Discovery Center: Release of the First 8490 Sequenced Strains for Exploring Actinobacteria Biosynthetic Diversity.</title>
        <authorList>
            <person name="Kalkreuter E."/>
            <person name="Kautsar S.A."/>
            <person name="Yang D."/>
            <person name="Bader C.D."/>
            <person name="Teijaro C.N."/>
            <person name="Fluegel L."/>
            <person name="Davis C.M."/>
            <person name="Simpson J.R."/>
            <person name="Lauterbach L."/>
            <person name="Steele A.D."/>
            <person name="Gui C."/>
            <person name="Meng S."/>
            <person name="Li G."/>
            <person name="Viehrig K."/>
            <person name="Ye F."/>
            <person name="Su P."/>
            <person name="Kiefer A.F."/>
            <person name="Nichols A."/>
            <person name="Cepeda A.J."/>
            <person name="Yan W."/>
            <person name="Fan B."/>
            <person name="Jiang Y."/>
            <person name="Adhikari A."/>
            <person name="Zheng C.-J."/>
            <person name="Schuster L."/>
            <person name="Cowan T.M."/>
            <person name="Smanski M.J."/>
            <person name="Chevrette M.G."/>
            <person name="De Carvalho L.P.S."/>
            <person name="Shen B."/>
        </authorList>
    </citation>
    <scope>NUCLEOTIDE SEQUENCE [LARGE SCALE GENOMIC DNA]</scope>
    <source>
        <strain evidence="3 4">NPDC033843</strain>
    </source>
</reference>
<dbReference type="Pfam" id="PF00589">
    <property type="entry name" value="Phage_integrase"/>
    <property type="match status" value="1"/>
</dbReference>
<dbReference type="RefSeq" id="WP_334573844.1">
    <property type="nucleotide sequence ID" value="NZ_JBEZVE010000045.1"/>
</dbReference>
<comment type="caution">
    <text evidence="3">The sequence shown here is derived from an EMBL/GenBank/DDBJ whole genome shotgun (WGS) entry which is preliminary data.</text>
</comment>
<dbReference type="EMBL" id="JBEZVE010000045">
    <property type="protein sequence ID" value="MEU3787540.1"/>
    <property type="molecule type" value="Genomic_DNA"/>
</dbReference>
<organism evidence="3 4">
    <name type="scientific">Streptomyces sp. 900129855</name>
    <dbReference type="NCBI Taxonomy" id="3155129"/>
    <lineage>
        <taxon>Bacteria</taxon>
        <taxon>Bacillati</taxon>
        <taxon>Actinomycetota</taxon>
        <taxon>Actinomycetes</taxon>
        <taxon>Kitasatosporales</taxon>
        <taxon>Streptomycetaceae</taxon>
        <taxon>Streptomyces</taxon>
    </lineage>
</organism>
<gene>
    <name evidence="3" type="ORF">AB0E89_44700</name>
</gene>
<proteinExistence type="predicted"/>
<evidence type="ECO:0000313" key="3">
    <source>
        <dbReference type="EMBL" id="MEU3787540.1"/>
    </source>
</evidence>
<dbReference type="InterPro" id="IPR011010">
    <property type="entry name" value="DNA_brk_join_enz"/>
</dbReference>
<keyword evidence="1" id="KW-0233">DNA recombination</keyword>
<name>A0ABV2ZY71_9ACTN</name>